<name>W6UK07_ECHGR</name>
<dbReference type="CTD" id="36347012"/>
<keyword evidence="2" id="KW-1185">Reference proteome</keyword>
<protein>
    <submittedName>
        <fullName evidence="1">Uncharacterized protein</fullName>
    </submittedName>
</protein>
<dbReference type="AlphaFoldDB" id="W6UK07"/>
<dbReference type="Proteomes" id="UP000019149">
    <property type="component" value="Unassembled WGS sequence"/>
</dbReference>
<gene>
    <name evidence="1" type="ORF">EGR_11305</name>
</gene>
<evidence type="ECO:0000313" key="1">
    <source>
        <dbReference type="EMBL" id="EUB53844.1"/>
    </source>
</evidence>
<dbReference type="KEGG" id="egl:EGR_11305"/>
<dbReference type="RefSeq" id="XP_024345040.1">
    <property type="nucleotide sequence ID" value="XM_024500546.1"/>
</dbReference>
<dbReference type="EMBL" id="APAU02000803">
    <property type="protein sequence ID" value="EUB53844.1"/>
    <property type="molecule type" value="Genomic_DNA"/>
</dbReference>
<dbReference type="GeneID" id="36347012"/>
<evidence type="ECO:0000313" key="2">
    <source>
        <dbReference type="Proteomes" id="UP000019149"/>
    </source>
</evidence>
<proteinExistence type="predicted"/>
<organism evidence="1 2">
    <name type="scientific">Echinococcus granulosus</name>
    <name type="common">Hydatid tapeworm</name>
    <dbReference type="NCBI Taxonomy" id="6210"/>
    <lineage>
        <taxon>Eukaryota</taxon>
        <taxon>Metazoa</taxon>
        <taxon>Spiralia</taxon>
        <taxon>Lophotrochozoa</taxon>
        <taxon>Platyhelminthes</taxon>
        <taxon>Cestoda</taxon>
        <taxon>Eucestoda</taxon>
        <taxon>Cyclophyllidea</taxon>
        <taxon>Taeniidae</taxon>
        <taxon>Echinococcus</taxon>
        <taxon>Echinococcus granulosus group</taxon>
    </lineage>
</organism>
<accession>W6UK07</accession>
<comment type="caution">
    <text evidence="1">The sequence shown here is derived from an EMBL/GenBank/DDBJ whole genome shotgun (WGS) entry which is preliminary data.</text>
</comment>
<reference evidence="1 2" key="1">
    <citation type="journal article" date="2013" name="Nat. Genet.">
        <title>The genome of the hydatid tapeworm Echinococcus granulosus.</title>
        <authorList>
            <person name="Zheng H."/>
            <person name="Zhang W."/>
            <person name="Zhang L."/>
            <person name="Zhang Z."/>
            <person name="Li J."/>
            <person name="Lu G."/>
            <person name="Zhu Y."/>
            <person name="Wang Y."/>
            <person name="Huang Y."/>
            <person name="Liu J."/>
            <person name="Kang H."/>
            <person name="Chen J."/>
            <person name="Wang L."/>
            <person name="Chen A."/>
            <person name="Yu S."/>
            <person name="Gao Z."/>
            <person name="Jin L."/>
            <person name="Gu W."/>
            <person name="Wang Z."/>
            <person name="Zhao L."/>
            <person name="Shi B."/>
            <person name="Wen H."/>
            <person name="Lin R."/>
            <person name="Jones M.K."/>
            <person name="Brejova B."/>
            <person name="Vinar T."/>
            <person name="Zhao G."/>
            <person name="McManus D.P."/>
            <person name="Chen Z."/>
            <person name="Zhou Y."/>
            <person name="Wang S."/>
        </authorList>
    </citation>
    <scope>NUCLEOTIDE SEQUENCE [LARGE SCALE GENOMIC DNA]</scope>
</reference>
<sequence>MHLEISNLEMLTPINSCKLELPPETIRIVPSQKDASFIFRGGFHSETSDQSAFNLQYYFKIPTRVLVLPSKFQFCFCNLRIVKNATWPEFFVLAILGYEVFSVNVAANYNQVTPYITERF</sequence>